<gene>
    <name evidence="3 5" type="primary">gcvH</name>
    <name evidence="5" type="ORF">GXW71_23320</name>
</gene>
<comment type="caution">
    <text evidence="5">The sequence shown here is derived from an EMBL/GenBank/DDBJ whole genome shotgun (WGS) entry which is preliminary data.</text>
</comment>
<feature type="domain" description="Lipoyl-binding" evidence="4">
    <location>
        <begin position="19"/>
        <end position="101"/>
    </location>
</feature>
<dbReference type="InterPro" id="IPR011053">
    <property type="entry name" value="Single_hybrid_motif"/>
</dbReference>
<dbReference type="InterPro" id="IPR003016">
    <property type="entry name" value="2-oxoA_DH_lipoyl-BS"/>
</dbReference>
<evidence type="ECO:0000313" key="6">
    <source>
        <dbReference type="Proteomes" id="UP001196870"/>
    </source>
</evidence>
<protein>
    <recommendedName>
        <fullName evidence="3">Glycine cleavage system H protein</fullName>
    </recommendedName>
</protein>
<dbReference type="HAMAP" id="MF_00272">
    <property type="entry name" value="GcvH"/>
    <property type="match status" value="1"/>
</dbReference>
<dbReference type="RefSeq" id="WP_211855090.1">
    <property type="nucleotide sequence ID" value="NZ_JAAGBB010000033.1"/>
</dbReference>
<accession>A0ABS5F3Z1</accession>
<evidence type="ECO:0000256" key="3">
    <source>
        <dbReference type="HAMAP-Rule" id="MF_00272"/>
    </source>
</evidence>
<sequence length="125" mass="13268">MAETRYSKDHEWVRLEGDTATVGITDHAQNALGDVVFVELPEVGREVATGEACAVVESVKAASDVYAPLAGKIVEVNAGLADNPGLINSEPTAGGWFFRIEVADSTEFAALLDEAAYQRVVESEA</sequence>
<comment type="subunit">
    <text evidence="3">The glycine cleavage system is composed of four proteins: P, T, L and H.</text>
</comment>
<dbReference type="SUPFAM" id="SSF51230">
    <property type="entry name" value="Single hybrid motif"/>
    <property type="match status" value="1"/>
</dbReference>
<proteinExistence type="inferred from homology"/>
<dbReference type="InterPro" id="IPR033753">
    <property type="entry name" value="GCV_H/Fam206"/>
</dbReference>
<comment type="function">
    <text evidence="3">The glycine cleavage system catalyzes the degradation of glycine. The H protein shuttles the methylamine group of glycine from the P protein to the T protein.</text>
</comment>
<reference evidence="6" key="1">
    <citation type="journal article" date="2021" name="Syst. Appl. Microbiol.">
        <title>Roseomonas hellenica sp. nov., isolated from roots of wild-growing Alkanna tinctoria.</title>
        <authorList>
            <person name="Rat A."/>
            <person name="Naranjo H.D."/>
            <person name="Lebbe L."/>
            <person name="Cnockaert M."/>
            <person name="Krigas N."/>
            <person name="Grigoriadou K."/>
            <person name="Maloupa E."/>
            <person name="Willems A."/>
        </authorList>
    </citation>
    <scope>NUCLEOTIDE SEQUENCE [LARGE SCALE GENOMIC DNA]</scope>
    <source>
        <strain evidence="6">LMG 31523</strain>
    </source>
</reference>
<dbReference type="PROSITE" id="PS50968">
    <property type="entry name" value="BIOTINYL_LIPOYL"/>
    <property type="match status" value="1"/>
</dbReference>
<evidence type="ECO:0000256" key="2">
    <source>
        <dbReference type="ARBA" id="ARBA00022823"/>
    </source>
</evidence>
<dbReference type="Proteomes" id="UP001196870">
    <property type="component" value="Unassembled WGS sequence"/>
</dbReference>
<keyword evidence="2 3" id="KW-0450">Lipoyl</keyword>
<feature type="modified residue" description="N6-lipoyllysine" evidence="3">
    <location>
        <position position="60"/>
    </location>
</feature>
<organism evidence="5 6">
    <name type="scientific">Plastoroseomonas hellenica</name>
    <dbReference type="NCBI Taxonomy" id="2687306"/>
    <lineage>
        <taxon>Bacteria</taxon>
        <taxon>Pseudomonadati</taxon>
        <taxon>Pseudomonadota</taxon>
        <taxon>Alphaproteobacteria</taxon>
        <taxon>Acetobacterales</taxon>
        <taxon>Acetobacteraceae</taxon>
        <taxon>Plastoroseomonas</taxon>
    </lineage>
</organism>
<dbReference type="PROSITE" id="PS00189">
    <property type="entry name" value="LIPOYL"/>
    <property type="match status" value="1"/>
</dbReference>
<name>A0ABS5F3Z1_9PROT</name>
<dbReference type="InterPro" id="IPR000089">
    <property type="entry name" value="Biotin_lipoyl"/>
</dbReference>
<evidence type="ECO:0000259" key="4">
    <source>
        <dbReference type="PROSITE" id="PS50968"/>
    </source>
</evidence>
<dbReference type="Gene3D" id="2.40.50.100">
    <property type="match status" value="1"/>
</dbReference>
<evidence type="ECO:0000313" key="5">
    <source>
        <dbReference type="EMBL" id="MBR0667308.1"/>
    </source>
</evidence>
<dbReference type="Pfam" id="PF01597">
    <property type="entry name" value="GCV_H"/>
    <property type="match status" value="1"/>
</dbReference>
<comment type="cofactor">
    <cofactor evidence="3">
        <name>(R)-lipoate</name>
        <dbReference type="ChEBI" id="CHEBI:83088"/>
    </cofactor>
    <text evidence="3">Binds 1 lipoyl cofactor covalently.</text>
</comment>
<dbReference type="EMBL" id="JAAGBB010000033">
    <property type="protein sequence ID" value="MBR0667308.1"/>
    <property type="molecule type" value="Genomic_DNA"/>
</dbReference>
<keyword evidence="6" id="KW-1185">Reference proteome</keyword>
<comment type="similarity">
    <text evidence="1 3">Belongs to the GcvH family.</text>
</comment>
<dbReference type="PANTHER" id="PTHR11715">
    <property type="entry name" value="GLYCINE CLEAVAGE SYSTEM H PROTEIN"/>
    <property type="match status" value="1"/>
</dbReference>
<dbReference type="PANTHER" id="PTHR11715:SF3">
    <property type="entry name" value="GLYCINE CLEAVAGE SYSTEM H PROTEIN-RELATED"/>
    <property type="match status" value="1"/>
</dbReference>
<dbReference type="InterPro" id="IPR017453">
    <property type="entry name" value="GCV_H_sub"/>
</dbReference>
<dbReference type="InterPro" id="IPR002930">
    <property type="entry name" value="GCV_H"/>
</dbReference>
<dbReference type="NCBIfam" id="TIGR00527">
    <property type="entry name" value="gcvH"/>
    <property type="match status" value="1"/>
</dbReference>
<dbReference type="CDD" id="cd06848">
    <property type="entry name" value="GCS_H"/>
    <property type="match status" value="1"/>
</dbReference>
<evidence type="ECO:0000256" key="1">
    <source>
        <dbReference type="ARBA" id="ARBA00009249"/>
    </source>
</evidence>
<dbReference type="NCBIfam" id="NF002270">
    <property type="entry name" value="PRK01202.1"/>
    <property type="match status" value="1"/>
</dbReference>